<feature type="transmembrane region" description="Helical" evidence="2">
    <location>
        <begin position="300"/>
        <end position="319"/>
    </location>
</feature>
<dbReference type="SUPFAM" id="SSF47473">
    <property type="entry name" value="EF-hand"/>
    <property type="match status" value="1"/>
</dbReference>
<feature type="transmembrane region" description="Helical" evidence="2">
    <location>
        <begin position="268"/>
        <end position="288"/>
    </location>
</feature>
<dbReference type="InterPro" id="IPR018247">
    <property type="entry name" value="EF_Hand_1_Ca_BS"/>
</dbReference>
<dbReference type="EMBL" id="CAJNOQ010043184">
    <property type="protein sequence ID" value="CAF1629534.1"/>
    <property type="molecule type" value="Genomic_DNA"/>
</dbReference>
<evidence type="ECO:0000256" key="2">
    <source>
        <dbReference type="SAM" id="Phobius"/>
    </source>
</evidence>
<dbReference type="GO" id="GO:0005509">
    <property type="term" value="F:calcium ion binding"/>
    <property type="evidence" value="ECO:0007669"/>
    <property type="project" value="InterPro"/>
</dbReference>
<dbReference type="OrthoDB" id="288732at2759"/>
<accession>A0A816CTN4</accession>
<evidence type="ECO:0000313" key="5">
    <source>
        <dbReference type="EMBL" id="CAF4526926.1"/>
    </source>
</evidence>
<proteinExistence type="predicted"/>
<feature type="domain" description="EF-hand" evidence="3">
    <location>
        <begin position="241"/>
        <end position="276"/>
    </location>
</feature>
<keyword evidence="2" id="KW-0812">Transmembrane</keyword>
<dbReference type="InterPro" id="IPR011992">
    <property type="entry name" value="EF-hand-dom_pair"/>
</dbReference>
<comment type="caution">
    <text evidence="4">The sequence shown here is derived from an EMBL/GenBank/DDBJ whole genome shotgun (WGS) entry which is preliminary data.</text>
</comment>
<evidence type="ECO:0000313" key="4">
    <source>
        <dbReference type="EMBL" id="CAF1629534.1"/>
    </source>
</evidence>
<sequence>MNYLLRSAGIPDIKTFVDEFRRAYEEEGDNEQFEHVIVQTANQTPENVSYEQLFRKLVGFGDGFRVAEQEPAVPPQTMLSVQSTPINSSYSMNALFLKPESTAQVPPKPLPFHMDPSNGQQTLLYRVAAVGGHRDHSMVSDMDEPLLGKSSVEDHADCRALFQRIAYSGSGFQSQGGRDAMLADSPNLPPGDLEVLFQQIAHRGSGLKAGTEPLQPKLGYISSARQVYKMFKGEGGGSEGLLNKQFYTLFKSFDKNGDGKITKVDIELFLKSIGLGFISSYMATALFNVVDTNHNGSLDFIDLLALIGLLTALLTGLGVEM</sequence>
<protein>
    <recommendedName>
        <fullName evidence="3">EF-hand domain-containing protein</fullName>
    </recommendedName>
</protein>
<dbReference type="PROSITE" id="PS00018">
    <property type="entry name" value="EF_HAND_1"/>
    <property type="match status" value="2"/>
</dbReference>
<dbReference type="PROSITE" id="PS50222">
    <property type="entry name" value="EF_HAND_2"/>
    <property type="match status" value="2"/>
</dbReference>
<dbReference type="Pfam" id="PF13499">
    <property type="entry name" value="EF-hand_7"/>
    <property type="match status" value="1"/>
</dbReference>
<dbReference type="EMBL" id="CAJOBC010110913">
    <property type="protein sequence ID" value="CAF4526926.1"/>
    <property type="molecule type" value="Genomic_DNA"/>
</dbReference>
<keyword evidence="2" id="KW-1133">Transmembrane helix</keyword>
<dbReference type="Gene3D" id="1.10.238.10">
    <property type="entry name" value="EF-hand"/>
    <property type="match status" value="1"/>
</dbReference>
<keyword evidence="1" id="KW-0106">Calcium</keyword>
<evidence type="ECO:0000259" key="3">
    <source>
        <dbReference type="PROSITE" id="PS50222"/>
    </source>
</evidence>
<reference evidence="4" key="1">
    <citation type="submission" date="2021-02" db="EMBL/GenBank/DDBJ databases">
        <authorList>
            <person name="Nowell W R."/>
        </authorList>
    </citation>
    <scope>NUCLEOTIDE SEQUENCE</scope>
</reference>
<dbReference type="SMART" id="SM00054">
    <property type="entry name" value="EFh"/>
    <property type="match status" value="2"/>
</dbReference>
<name>A0A816CTN4_9BILA</name>
<dbReference type="Proteomes" id="UP000663829">
    <property type="component" value="Unassembled WGS sequence"/>
</dbReference>
<keyword evidence="6" id="KW-1185">Reference proteome</keyword>
<evidence type="ECO:0000256" key="1">
    <source>
        <dbReference type="ARBA" id="ARBA00022837"/>
    </source>
</evidence>
<keyword evidence="2" id="KW-0472">Membrane</keyword>
<gene>
    <name evidence="4" type="ORF">GPM918_LOCUS44264</name>
    <name evidence="5" type="ORF">SRO942_LOCUS46032</name>
</gene>
<dbReference type="AlphaFoldDB" id="A0A816CTN4"/>
<dbReference type="InterPro" id="IPR002048">
    <property type="entry name" value="EF_hand_dom"/>
</dbReference>
<dbReference type="CDD" id="cd00051">
    <property type="entry name" value="EFh"/>
    <property type="match status" value="1"/>
</dbReference>
<organism evidence="4 6">
    <name type="scientific">Didymodactylos carnosus</name>
    <dbReference type="NCBI Taxonomy" id="1234261"/>
    <lineage>
        <taxon>Eukaryota</taxon>
        <taxon>Metazoa</taxon>
        <taxon>Spiralia</taxon>
        <taxon>Gnathifera</taxon>
        <taxon>Rotifera</taxon>
        <taxon>Eurotatoria</taxon>
        <taxon>Bdelloidea</taxon>
        <taxon>Philodinida</taxon>
        <taxon>Philodinidae</taxon>
        <taxon>Didymodactylos</taxon>
    </lineage>
</organism>
<evidence type="ECO:0000313" key="6">
    <source>
        <dbReference type="Proteomes" id="UP000663829"/>
    </source>
</evidence>
<feature type="domain" description="EF-hand" evidence="3">
    <location>
        <begin position="285"/>
        <end position="313"/>
    </location>
</feature>
<dbReference type="Proteomes" id="UP000681722">
    <property type="component" value="Unassembled WGS sequence"/>
</dbReference>